<evidence type="ECO:0000256" key="4">
    <source>
        <dbReference type="RuleBase" id="RU003968"/>
    </source>
</evidence>
<dbReference type="AlphaFoldDB" id="A0A6A6SVG7"/>
<dbReference type="InterPro" id="IPR012132">
    <property type="entry name" value="GMC_OxRdtase"/>
</dbReference>
<dbReference type="GO" id="GO:0050660">
    <property type="term" value="F:flavin adenine dinucleotide binding"/>
    <property type="evidence" value="ECO:0007669"/>
    <property type="project" value="InterPro"/>
</dbReference>
<evidence type="ECO:0000313" key="7">
    <source>
        <dbReference type="Proteomes" id="UP000799324"/>
    </source>
</evidence>
<reference evidence="6" key="1">
    <citation type="journal article" date="2020" name="Stud. Mycol.">
        <title>101 Dothideomycetes genomes: a test case for predicting lifestyles and emergence of pathogens.</title>
        <authorList>
            <person name="Haridas S."/>
            <person name="Albert R."/>
            <person name="Binder M."/>
            <person name="Bloem J."/>
            <person name="Labutti K."/>
            <person name="Salamov A."/>
            <person name="Andreopoulos B."/>
            <person name="Baker S."/>
            <person name="Barry K."/>
            <person name="Bills G."/>
            <person name="Bluhm B."/>
            <person name="Cannon C."/>
            <person name="Castanera R."/>
            <person name="Culley D."/>
            <person name="Daum C."/>
            <person name="Ezra D."/>
            <person name="Gonzalez J."/>
            <person name="Henrissat B."/>
            <person name="Kuo A."/>
            <person name="Liang C."/>
            <person name="Lipzen A."/>
            <person name="Lutzoni F."/>
            <person name="Magnuson J."/>
            <person name="Mondo S."/>
            <person name="Nolan M."/>
            <person name="Ohm R."/>
            <person name="Pangilinan J."/>
            <person name="Park H.-J."/>
            <person name="Ramirez L."/>
            <person name="Alfaro M."/>
            <person name="Sun H."/>
            <person name="Tritt A."/>
            <person name="Yoshinaga Y."/>
            <person name="Zwiers L.-H."/>
            <person name="Turgeon B."/>
            <person name="Goodwin S."/>
            <person name="Spatafora J."/>
            <person name="Crous P."/>
            <person name="Grigoriev I."/>
        </authorList>
    </citation>
    <scope>NUCLEOTIDE SEQUENCE</scope>
    <source>
        <strain evidence="6">CBS 122681</strain>
    </source>
</reference>
<dbReference type="PANTHER" id="PTHR11552:SF134">
    <property type="entry name" value="GLUCOSE-METHANOL-CHOLINE OXIDOREDUCTASE N-TERMINAL DOMAIN-CONTAINING PROTEIN"/>
    <property type="match status" value="1"/>
</dbReference>
<keyword evidence="4" id="KW-0285">Flavoprotein</keyword>
<dbReference type="Pfam" id="PF00732">
    <property type="entry name" value="GMC_oxred_N"/>
    <property type="match status" value="1"/>
</dbReference>
<evidence type="ECO:0000256" key="2">
    <source>
        <dbReference type="PIRSR" id="PIRSR000137-1"/>
    </source>
</evidence>
<feature type="binding site" evidence="3">
    <location>
        <begin position="498"/>
        <end position="499"/>
    </location>
    <ligand>
        <name>FAD</name>
        <dbReference type="ChEBI" id="CHEBI:57692"/>
    </ligand>
</feature>
<gene>
    <name evidence="6" type="ORF">K491DRAFT_606319</name>
</gene>
<evidence type="ECO:0000259" key="5">
    <source>
        <dbReference type="PROSITE" id="PS00623"/>
    </source>
</evidence>
<evidence type="ECO:0000313" key="6">
    <source>
        <dbReference type="EMBL" id="KAF2651765.1"/>
    </source>
</evidence>
<name>A0A6A6SVG7_9PLEO</name>
<keyword evidence="3 4" id="KW-0274">FAD</keyword>
<dbReference type="InterPro" id="IPR007867">
    <property type="entry name" value="GMC_OxRtase_C"/>
</dbReference>
<organism evidence="6 7">
    <name type="scientific">Lophiostoma macrostomum CBS 122681</name>
    <dbReference type="NCBI Taxonomy" id="1314788"/>
    <lineage>
        <taxon>Eukaryota</taxon>
        <taxon>Fungi</taxon>
        <taxon>Dikarya</taxon>
        <taxon>Ascomycota</taxon>
        <taxon>Pezizomycotina</taxon>
        <taxon>Dothideomycetes</taxon>
        <taxon>Pleosporomycetidae</taxon>
        <taxon>Pleosporales</taxon>
        <taxon>Lophiostomataceae</taxon>
        <taxon>Lophiostoma</taxon>
    </lineage>
</organism>
<dbReference type="Gene3D" id="3.50.50.60">
    <property type="entry name" value="FAD/NAD(P)-binding domain"/>
    <property type="match status" value="1"/>
</dbReference>
<protein>
    <submittedName>
        <fullName evidence="6">GMC oxidoreductase</fullName>
    </submittedName>
</protein>
<feature type="binding site" evidence="3">
    <location>
        <position position="231"/>
    </location>
    <ligand>
        <name>FAD</name>
        <dbReference type="ChEBI" id="CHEBI:57692"/>
    </ligand>
</feature>
<dbReference type="InterPro" id="IPR036188">
    <property type="entry name" value="FAD/NAD-bd_sf"/>
</dbReference>
<feature type="active site" description="Proton donor" evidence="2">
    <location>
        <position position="499"/>
    </location>
</feature>
<dbReference type="OrthoDB" id="269227at2759"/>
<evidence type="ECO:0000256" key="3">
    <source>
        <dbReference type="PIRSR" id="PIRSR000137-2"/>
    </source>
</evidence>
<feature type="domain" description="Glucose-methanol-choline oxidoreductase N-terminal" evidence="5">
    <location>
        <begin position="84"/>
        <end position="107"/>
    </location>
</feature>
<dbReference type="InterPro" id="IPR000172">
    <property type="entry name" value="GMC_OxRdtase_N"/>
</dbReference>
<dbReference type="PANTHER" id="PTHR11552">
    <property type="entry name" value="GLUCOSE-METHANOL-CHOLINE GMC OXIDOREDUCTASE"/>
    <property type="match status" value="1"/>
</dbReference>
<feature type="binding site" evidence="3">
    <location>
        <begin position="94"/>
        <end position="97"/>
    </location>
    <ligand>
        <name>FAD</name>
        <dbReference type="ChEBI" id="CHEBI:57692"/>
    </ligand>
</feature>
<dbReference type="Pfam" id="PF05199">
    <property type="entry name" value="GMC_oxred_C"/>
    <property type="match status" value="1"/>
</dbReference>
<comment type="cofactor">
    <cofactor evidence="3">
        <name>FAD</name>
        <dbReference type="ChEBI" id="CHEBI:57692"/>
    </cofactor>
</comment>
<sequence length="573" mass="62735">MSATFDFIIVGGGTAGCLLAHRLSHASAQPSVLLVEAGSKPEGEYLRAQSHRYSPVALRPDLDHGFTSTPQKELNQRSIVYTRGKGLGGSSILNFAVYLYGSAEDYDRWAGLVGDDSWAWEHARQSFQAIENYDFEAASQFPHLANPDPKLHGKNGSVKVCLPPALEDDIVPTMEALIKHGEKVNLDMNSGDPMGIGLFPSSYSKDGRTTSATAHLVDPPSNLTIWTGSPVHRLTFDGTKVVGIETAHGRNASSSKEVVLCGGAIDTPKILLLNGIGPAAELERLGIDVVKDLAGVGKALHDHVMTFLCAEVDSKHNNRYAFESNEKGMKEAEELWKRNQTGDLALYHSCLWGGFLKLPGFENWPEYKALDQGLQDFLARERTPTYEFIGNCLQWPPGTKLPEGSSYITTIAFVMNPQSQGSVTLASQNPDDKPIIELGYLEHPYDRRVLREAIRETWTKVYDNPEVKKHFKSRLCGPEDLSDEKIEAFMKDATTTVWHANGSVVMGKKDDPRGCVDSDLRVYGVEGLRVADVSVCPLTTNNHTQATAYLVGQKAAEKLITEYGLDSGSAAKL</sequence>
<dbReference type="PIRSF" id="PIRSF000137">
    <property type="entry name" value="Alcohol_oxidase"/>
    <property type="match status" value="1"/>
</dbReference>
<evidence type="ECO:0000256" key="1">
    <source>
        <dbReference type="ARBA" id="ARBA00010790"/>
    </source>
</evidence>
<dbReference type="Proteomes" id="UP000799324">
    <property type="component" value="Unassembled WGS sequence"/>
</dbReference>
<dbReference type="PROSITE" id="PS00623">
    <property type="entry name" value="GMC_OXRED_1"/>
    <property type="match status" value="1"/>
</dbReference>
<feature type="active site" description="Proton acceptor" evidence="2">
    <location>
        <position position="543"/>
    </location>
</feature>
<keyword evidence="7" id="KW-1185">Reference proteome</keyword>
<proteinExistence type="inferred from homology"/>
<dbReference type="EMBL" id="MU004418">
    <property type="protein sequence ID" value="KAF2651765.1"/>
    <property type="molecule type" value="Genomic_DNA"/>
</dbReference>
<dbReference type="SUPFAM" id="SSF54373">
    <property type="entry name" value="FAD-linked reductases, C-terminal domain"/>
    <property type="match status" value="1"/>
</dbReference>
<dbReference type="Gene3D" id="3.30.560.10">
    <property type="entry name" value="Glucose Oxidase, domain 3"/>
    <property type="match status" value="1"/>
</dbReference>
<dbReference type="SUPFAM" id="SSF51905">
    <property type="entry name" value="FAD/NAD(P)-binding domain"/>
    <property type="match status" value="1"/>
</dbReference>
<accession>A0A6A6SVG7</accession>
<comment type="similarity">
    <text evidence="1 4">Belongs to the GMC oxidoreductase family.</text>
</comment>
<dbReference type="GO" id="GO:0016614">
    <property type="term" value="F:oxidoreductase activity, acting on CH-OH group of donors"/>
    <property type="evidence" value="ECO:0007669"/>
    <property type="project" value="InterPro"/>
</dbReference>